<gene>
    <name evidence="8" type="ORF">QO010_003719</name>
</gene>
<dbReference type="EMBL" id="JAUSVS010000008">
    <property type="protein sequence ID" value="MDQ0465927.1"/>
    <property type="molecule type" value="Genomic_DNA"/>
</dbReference>
<comment type="caution">
    <text evidence="8">The sequence shown here is derived from an EMBL/GenBank/DDBJ whole genome shotgun (WGS) entry which is preliminary data.</text>
</comment>
<keyword evidence="8" id="KW-0012">Acyltransferase</keyword>
<evidence type="ECO:0000313" key="9">
    <source>
        <dbReference type="Proteomes" id="UP001228905"/>
    </source>
</evidence>
<keyword evidence="2" id="KW-1003">Cell membrane</keyword>
<evidence type="ECO:0000256" key="3">
    <source>
        <dbReference type="ARBA" id="ARBA00022692"/>
    </source>
</evidence>
<feature type="transmembrane region" description="Helical" evidence="6">
    <location>
        <begin position="174"/>
        <end position="195"/>
    </location>
</feature>
<feature type="domain" description="Phosphatidylglycerol lysyltransferase C-terminal" evidence="7">
    <location>
        <begin position="215"/>
        <end position="507"/>
    </location>
</feature>
<dbReference type="InterPro" id="IPR016181">
    <property type="entry name" value="Acyl_CoA_acyltransferase"/>
</dbReference>
<reference evidence="8 9" key="1">
    <citation type="submission" date="2023-07" db="EMBL/GenBank/DDBJ databases">
        <title>Genomic Encyclopedia of Type Strains, Phase IV (KMG-IV): sequencing the most valuable type-strain genomes for metagenomic binning, comparative biology and taxonomic classification.</title>
        <authorList>
            <person name="Goeker M."/>
        </authorList>
    </citation>
    <scope>NUCLEOTIDE SEQUENCE [LARGE SCALE GENOMIC DNA]</scope>
    <source>
        <strain evidence="8 9">DSM 18695</strain>
    </source>
</reference>
<keyword evidence="9" id="KW-1185">Reference proteome</keyword>
<feature type="transmembrane region" description="Helical" evidence="6">
    <location>
        <begin position="47"/>
        <end position="68"/>
    </location>
</feature>
<keyword evidence="3 6" id="KW-0812">Transmembrane</keyword>
<comment type="subcellular location">
    <subcellularLocation>
        <location evidence="1">Cell membrane</location>
        <topology evidence="1">Multi-pass membrane protein</topology>
    </subcellularLocation>
</comment>
<dbReference type="RefSeq" id="WP_307351637.1">
    <property type="nucleotide sequence ID" value="NZ_JAUSVS010000008.1"/>
</dbReference>
<feature type="transmembrane region" description="Helical" evidence="6">
    <location>
        <begin position="131"/>
        <end position="154"/>
    </location>
</feature>
<evidence type="ECO:0000256" key="2">
    <source>
        <dbReference type="ARBA" id="ARBA00022475"/>
    </source>
</evidence>
<dbReference type="GO" id="GO:0050071">
    <property type="term" value="F:phosphatidylglycerol lysyltransferase activity"/>
    <property type="evidence" value="ECO:0007669"/>
    <property type="project" value="UniProtKB-EC"/>
</dbReference>
<evidence type="ECO:0000256" key="6">
    <source>
        <dbReference type="SAM" id="Phobius"/>
    </source>
</evidence>
<dbReference type="Proteomes" id="UP001228905">
    <property type="component" value="Unassembled WGS sequence"/>
</dbReference>
<dbReference type="InterPro" id="IPR051211">
    <property type="entry name" value="PG_lysyltransferase"/>
</dbReference>
<evidence type="ECO:0000256" key="4">
    <source>
        <dbReference type="ARBA" id="ARBA00022989"/>
    </source>
</evidence>
<keyword evidence="8" id="KW-0808">Transferase</keyword>
<evidence type="ECO:0000256" key="1">
    <source>
        <dbReference type="ARBA" id="ARBA00004651"/>
    </source>
</evidence>
<name>A0ABU0IV81_9CAUL</name>
<evidence type="ECO:0000313" key="8">
    <source>
        <dbReference type="EMBL" id="MDQ0465927.1"/>
    </source>
</evidence>
<keyword evidence="5 6" id="KW-0472">Membrane</keyword>
<accession>A0ABU0IV81</accession>
<dbReference type="EC" id="2.3.2.3" evidence="8"/>
<proteinExistence type="predicted"/>
<dbReference type="PANTHER" id="PTHR34697">
    <property type="entry name" value="PHOSPHATIDYLGLYCEROL LYSYLTRANSFERASE"/>
    <property type="match status" value="1"/>
</dbReference>
<evidence type="ECO:0000259" key="7">
    <source>
        <dbReference type="Pfam" id="PF09924"/>
    </source>
</evidence>
<feature type="transmembrane region" description="Helical" evidence="6">
    <location>
        <begin position="75"/>
        <end position="96"/>
    </location>
</feature>
<protein>
    <submittedName>
        <fullName evidence="8">Phosphatidylglycerol lysyltransferase</fullName>
        <ecNumber evidence="8">2.3.2.3</ecNumber>
    </submittedName>
</protein>
<dbReference type="Pfam" id="PF09924">
    <property type="entry name" value="LPG_synthase_C"/>
    <property type="match status" value="1"/>
</dbReference>
<dbReference type="SUPFAM" id="SSF55729">
    <property type="entry name" value="Acyl-CoA N-acyltransferases (Nat)"/>
    <property type="match status" value="1"/>
</dbReference>
<dbReference type="InterPro" id="IPR024320">
    <property type="entry name" value="LPG_synthase_C"/>
</dbReference>
<sequence>MALAPVLAAGAAAGGGLMLLASGATPTEPTRIRELFQLLEDLYAPPILVEVSHFVSSILGLMLVLLAFGLRSRLGAAWMATLVTLIAAALLAPFKGFNWEESAVLLALAALILPFREAFPRQARLSKIEIAPGWLISALMAVLGAGLLGWWSFANRSYADQTWWRLMADADAERAIRSSAGAAIVLLGIGVWRLFATPATPPVAGEDDPDFARVRAILAKAEAAEPESNLALLGDKRFLFSESGESFLMFGVRGRSWIAMGGPVGRRDERMALLWRFRELADAHAARPGLYSIGTDDLPEAVELGFAIQKTGESAMVPLEGFSLQGRRREVLRRNWRKVGEGGATFEVLPPGAASMDELKRVSDAWLDLHAGGEKGFSLGGFEPRYVQEFPVAVVRQDGAITAFATLWTTPLRDAFSMDLMRYCGSSPKNVMDFLFVELLQWGREAGYRCFDFGMAPLAGLDDRPLAPLFSRVGRLLFERGEDIYNFRGVRRYKDKFDPVWRPRYIAAPLKWSIPILLADVGLLSSGGMAGLTRRAKREEPPEKLSDAA</sequence>
<organism evidence="8 9">
    <name type="scientific">Caulobacter ginsengisoli</name>
    <dbReference type="NCBI Taxonomy" id="400775"/>
    <lineage>
        <taxon>Bacteria</taxon>
        <taxon>Pseudomonadati</taxon>
        <taxon>Pseudomonadota</taxon>
        <taxon>Alphaproteobacteria</taxon>
        <taxon>Caulobacterales</taxon>
        <taxon>Caulobacteraceae</taxon>
        <taxon>Caulobacter</taxon>
    </lineage>
</organism>
<evidence type="ECO:0000256" key="5">
    <source>
        <dbReference type="ARBA" id="ARBA00023136"/>
    </source>
</evidence>
<keyword evidence="4 6" id="KW-1133">Transmembrane helix</keyword>
<dbReference type="PANTHER" id="PTHR34697:SF2">
    <property type="entry name" value="PHOSPHATIDYLGLYCEROL LYSYLTRANSFERASE"/>
    <property type="match status" value="1"/>
</dbReference>